<proteinExistence type="predicted"/>
<dbReference type="SUPFAM" id="SSF101967">
    <property type="entry name" value="Adhesin YadA, collagen-binding domain"/>
    <property type="match status" value="1"/>
</dbReference>
<reference evidence="1 2" key="1">
    <citation type="journal article" date="2016" name="Nat. Commun.">
        <title>Thousands of microbial genomes shed light on interconnected biogeochemical processes in an aquifer system.</title>
        <authorList>
            <person name="Anantharaman K."/>
            <person name="Brown C.T."/>
            <person name="Hug L.A."/>
            <person name="Sharon I."/>
            <person name="Castelle C.J."/>
            <person name="Probst A.J."/>
            <person name="Thomas B.C."/>
            <person name="Singh A."/>
            <person name="Wilkins M.J."/>
            <person name="Karaoz U."/>
            <person name="Brodie E.L."/>
            <person name="Williams K.H."/>
            <person name="Hubbard S.S."/>
            <person name="Banfield J.F."/>
        </authorList>
    </citation>
    <scope>NUCLEOTIDE SEQUENCE [LARGE SCALE GENOMIC DNA]</scope>
</reference>
<organism evidence="1 2">
    <name type="scientific">Candidatus Niyogibacteria bacterium RIFCSPLOWO2_02_FULL_45_13</name>
    <dbReference type="NCBI Taxonomy" id="1801725"/>
    <lineage>
        <taxon>Bacteria</taxon>
        <taxon>Candidatus Niyogiibacteriota</taxon>
    </lineage>
</organism>
<comment type="caution">
    <text evidence="1">The sequence shown here is derived from an EMBL/GenBank/DDBJ whole genome shotgun (WGS) entry which is preliminary data.</text>
</comment>
<dbReference type="AlphaFoldDB" id="A0A1G2F078"/>
<protein>
    <recommendedName>
        <fullName evidence="3">Peptidase S74 domain-containing protein</fullName>
    </recommendedName>
</protein>
<dbReference type="EMBL" id="MHMR01000012">
    <property type="protein sequence ID" value="OGZ30958.1"/>
    <property type="molecule type" value="Genomic_DNA"/>
</dbReference>
<evidence type="ECO:0000313" key="1">
    <source>
        <dbReference type="EMBL" id="OGZ30958.1"/>
    </source>
</evidence>
<name>A0A1G2F078_9BACT</name>
<dbReference type="InterPro" id="IPR011049">
    <property type="entry name" value="Serralysin-like_metalloprot_C"/>
</dbReference>
<gene>
    <name evidence="1" type="ORF">A3J00_01905</name>
</gene>
<dbReference type="STRING" id="1801725.A3J00_01905"/>
<accession>A0A1G2F078</accession>
<sequence length="343" mass="34871">MASFTLSSDAITGSGTSAVDVVSGYKQAGDLVFYVSPTNSSILVGEGAGVNLAAGGLQNTVLGYQALNSGTTSSYNTAIGYQALKVDIGLGYNVAVGHSSLKANISGTGNTAVGLQSLFSNTTGGNNVALGYNANYANTEGNNNVGIGQQSLRFNTTGNDNVALGYQSLLFNTAPTSTVAVGVEAGYGVNDTTNSQNNTFVGYQSGYANTTGDNNILLGYKAGNNLTTGANNIVIGYDIDSPTAANSNTLNIGNLIFATGIDGTGTTLSAGNVGIGVATPGASNLLDLASTTKGFVMPRMTKAQRDAIATPVAGMQVYQTDNTPGLRVYNGTNWMKFTEATDI</sequence>
<evidence type="ECO:0000313" key="2">
    <source>
        <dbReference type="Proteomes" id="UP000178428"/>
    </source>
</evidence>
<evidence type="ECO:0008006" key="3">
    <source>
        <dbReference type="Google" id="ProtNLM"/>
    </source>
</evidence>
<dbReference type="Proteomes" id="UP000178428">
    <property type="component" value="Unassembled WGS sequence"/>
</dbReference>